<name>A0A0D6E0L5_9LACT</name>
<dbReference type="Pfam" id="PF08951">
    <property type="entry name" value="EntA_Immun"/>
    <property type="match status" value="1"/>
</dbReference>
<dbReference type="RefSeq" id="WP_047916411.1">
    <property type="nucleotide sequence ID" value="NZ_LN774769.1"/>
</dbReference>
<organism evidence="1 2">
    <name type="scientific">Pseudolactococcus piscium MKFS47</name>
    <dbReference type="NCBI Taxonomy" id="297352"/>
    <lineage>
        <taxon>Bacteria</taxon>
        <taxon>Bacillati</taxon>
        <taxon>Bacillota</taxon>
        <taxon>Bacilli</taxon>
        <taxon>Lactobacillales</taxon>
        <taxon>Streptococcaceae</taxon>
        <taxon>Pseudolactococcus</taxon>
    </lineage>
</organism>
<dbReference type="KEGG" id="lpk:LACPI_2240"/>
<reference evidence="2" key="1">
    <citation type="submission" date="2015-01" db="EMBL/GenBank/DDBJ databases">
        <authorList>
            <person name="Andreevskaya M."/>
        </authorList>
    </citation>
    <scope>NUCLEOTIDE SEQUENCE [LARGE SCALE GENOMIC DNA]</scope>
    <source>
        <strain evidence="2">MKFS47</strain>
    </source>
</reference>
<gene>
    <name evidence="1" type="ORF">LACPI_2240</name>
</gene>
<evidence type="ECO:0008006" key="3">
    <source>
        <dbReference type="Google" id="ProtNLM"/>
    </source>
</evidence>
<sequence>MFAKRKEKQVDAIKKFDALLTTAMGACDLIPEIEQILESHYKKFQKTQDVDRERARLCNALTPYAINRTLPKSTGELYLAFTQQHLTLDRIVRDQSLLTSLLMGMTSIR</sequence>
<evidence type="ECO:0000313" key="2">
    <source>
        <dbReference type="Proteomes" id="UP000033166"/>
    </source>
</evidence>
<dbReference type="EMBL" id="LN774769">
    <property type="protein sequence ID" value="CEN29440.1"/>
    <property type="molecule type" value="Genomic_DNA"/>
</dbReference>
<proteinExistence type="predicted"/>
<accession>A0A0D6E0L5</accession>
<protein>
    <recommendedName>
        <fullName evidence="3">Bacteriocin immunity protein</fullName>
    </recommendedName>
</protein>
<dbReference type="Proteomes" id="UP000033166">
    <property type="component" value="Chromosome I"/>
</dbReference>
<dbReference type="AlphaFoldDB" id="A0A0D6E0L5"/>
<dbReference type="HOGENOM" id="CLU_2219799_0_0_9"/>
<dbReference type="InterPro" id="IPR015046">
    <property type="entry name" value="LciA_Immunity-like"/>
</dbReference>
<evidence type="ECO:0000313" key="1">
    <source>
        <dbReference type="EMBL" id="CEN29440.1"/>
    </source>
</evidence>